<evidence type="ECO:0000313" key="2">
    <source>
        <dbReference type="WBParaSite" id="RSKR_0000824600.1"/>
    </source>
</evidence>
<sequence length="584" mass="64562">MYYYPQEYTYVYGDPHSVKLNHAESNTPNSIYHRYSPPAFKTVSQNFMNQSMRKPVLSDYEHTRDLWVPLTHSNIIPLHHMVQAHPMAQKNRHVVPIRRIMSARLPGQQWNGGTPRSYYPSMLSNSGDMPYFYDSNESKTQQVTRKLSDRKSSEREAKVVTRPKQPEPVRSVPAVTTMGAVPFANNQQQKFNLFQSTPKEDKKKDKKKDNKKVKLRKEDISLPSNFQHTAHLGWNQSTGYEQHVPDTNAVDDSVRDVIRAAGINPDDLKHDDLAYAKKFIENYKDPPRDLLNAWGDNNSPANSTTSVSSKSQSVNSPRGNYHGAVPPPPPVRRDYQPSGPNMGSIGSDHSINSSPRYYTSDNSSPKTSVAPVVKRPVFNPPPPPAKLNRPPPPPPMTMKIDRSAPPPPAPFSNGGYNLRQGSNNAAPPPPITPKHGNNTATSSAPPPPPLPPPGALKLAQTPSTNNTGNYEQQQTAPKPPPMQEPRGGLLAEIQAGRSLKPVEQASPTDNNPRDGLLAQIQRGTNLKHVDSDSIQQNRKSATTVSDAGGIAGALARALEERRKNMLVSDSESDGDNNDDEWDTD</sequence>
<protein>
    <submittedName>
        <fullName evidence="2">CRIB domain-containing protein</fullName>
    </submittedName>
</protein>
<proteinExistence type="predicted"/>
<reference evidence="2" key="1">
    <citation type="submission" date="2016-11" db="UniProtKB">
        <authorList>
            <consortium name="WormBaseParasite"/>
        </authorList>
    </citation>
    <scope>IDENTIFICATION</scope>
    <source>
        <strain evidence="2">KR3021</strain>
    </source>
</reference>
<evidence type="ECO:0000313" key="1">
    <source>
        <dbReference type="Proteomes" id="UP000095286"/>
    </source>
</evidence>
<name>A0AC35U6P2_9BILA</name>
<dbReference type="WBParaSite" id="RSKR_0000824600.1">
    <property type="protein sequence ID" value="RSKR_0000824600.1"/>
    <property type="gene ID" value="RSKR_0000824600"/>
</dbReference>
<organism evidence="1 2">
    <name type="scientific">Rhabditophanes sp. KR3021</name>
    <dbReference type="NCBI Taxonomy" id="114890"/>
    <lineage>
        <taxon>Eukaryota</taxon>
        <taxon>Metazoa</taxon>
        <taxon>Ecdysozoa</taxon>
        <taxon>Nematoda</taxon>
        <taxon>Chromadorea</taxon>
        <taxon>Rhabditida</taxon>
        <taxon>Tylenchina</taxon>
        <taxon>Panagrolaimomorpha</taxon>
        <taxon>Strongyloidoidea</taxon>
        <taxon>Alloionematidae</taxon>
        <taxon>Rhabditophanes</taxon>
    </lineage>
</organism>
<dbReference type="Proteomes" id="UP000095286">
    <property type="component" value="Unplaced"/>
</dbReference>
<accession>A0AC35U6P2</accession>